<protein>
    <submittedName>
        <fullName evidence="6">LysR family transcriptional regulator</fullName>
    </submittedName>
</protein>
<dbReference type="InterPro" id="IPR058163">
    <property type="entry name" value="LysR-type_TF_proteobact-type"/>
</dbReference>
<keyword evidence="7" id="KW-1185">Reference proteome</keyword>
<dbReference type="PROSITE" id="PS50931">
    <property type="entry name" value="HTH_LYSR"/>
    <property type="match status" value="1"/>
</dbReference>
<evidence type="ECO:0000256" key="2">
    <source>
        <dbReference type="ARBA" id="ARBA00023015"/>
    </source>
</evidence>
<evidence type="ECO:0000256" key="3">
    <source>
        <dbReference type="ARBA" id="ARBA00023125"/>
    </source>
</evidence>
<comment type="similarity">
    <text evidence="1">Belongs to the LysR transcriptional regulatory family.</text>
</comment>
<dbReference type="InterPro" id="IPR036390">
    <property type="entry name" value="WH_DNA-bd_sf"/>
</dbReference>
<dbReference type="Pfam" id="PF03466">
    <property type="entry name" value="LysR_substrate"/>
    <property type="match status" value="1"/>
</dbReference>
<evidence type="ECO:0000313" key="7">
    <source>
        <dbReference type="Proteomes" id="UP001371218"/>
    </source>
</evidence>
<dbReference type="InterPro" id="IPR005119">
    <property type="entry name" value="LysR_subst-bd"/>
</dbReference>
<name>A0ABU9BPN0_9BURK</name>
<dbReference type="InterPro" id="IPR000847">
    <property type="entry name" value="LysR_HTH_N"/>
</dbReference>
<dbReference type="CDD" id="cd08481">
    <property type="entry name" value="PBP2_GcdR_like"/>
    <property type="match status" value="1"/>
</dbReference>
<dbReference type="PRINTS" id="PR00039">
    <property type="entry name" value="HTHLYSR"/>
</dbReference>
<dbReference type="SUPFAM" id="SSF46785">
    <property type="entry name" value="Winged helix' DNA-binding domain"/>
    <property type="match status" value="1"/>
</dbReference>
<comment type="caution">
    <text evidence="6">The sequence shown here is derived from an EMBL/GenBank/DDBJ whole genome shotgun (WGS) entry which is preliminary data.</text>
</comment>
<proteinExistence type="inferred from homology"/>
<dbReference type="PANTHER" id="PTHR30537">
    <property type="entry name" value="HTH-TYPE TRANSCRIPTIONAL REGULATOR"/>
    <property type="match status" value="1"/>
</dbReference>
<keyword evidence="2" id="KW-0805">Transcription regulation</keyword>
<dbReference type="EMBL" id="JBBUTG010000005">
    <property type="protein sequence ID" value="MEK8031413.1"/>
    <property type="molecule type" value="Genomic_DNA"/>
</dbReference>
<evidence type="ECO:0000259" key="5">
    <source>
        <dbReference type="PROSITE" id="PS50931"/>
    </source>
</evidence>
<evidence type="ECO:0000256" key="1">
    <source>
        <dbReference type="ARBA" id="ARBA00009437"/>
    </source>
</evidence>
<accession>A0ABU9BPN0</accession>
<dbReference type="PANTHER" id="PTHR30537:SF26">
    <property type="entry name" value="GLYCINE CLEAVAGE SYSTEM TRANSCRIPTIONAL ACTIVATOR"/>
    <property type="match status" value="1"/>
</dbReference>
<dbReference type="SUPFAM" id="SSF53850">
    <property type="entry name" value="Periplasmic binding protein-like II"/>
    <property type="match status" value="1"/>
</dbReference>
<feature type="domain" description="HTH lysR-type" evidence="5">
    <location>
        <begin position="6"/>
        <end position="63"/>
    </location>
</feature>
<dbReference type="Gene3D" id="1.10.10.10">
    <property type="entry name" value="Winged helix-like DNA-binding domain superfamily/Winged helix DNA-binding domain"/>
    <property type="match status" value="1"/>
</dbReference>
<keyword evidence="3" id="KW-0238">DNA-binding</keyword>
<evidence type="ECO:0000313" key="6">
    <source>
        <dbReference type="EMBL" id="MEK8031413.1"/>
    </source>
</evidence>
<dbReference type="Gene3D" id="3.40.190.10">
    <property type="entry name" value="Periplasmic binding protein-like II"/>
    <property type="match status" value="2"/>
</dbReference>
<dbReference type="InterPro" id="IPR036388">
    <property type="entry name" value="WH-like_DNA-bd_sf"/>
</dbReference>
<keyword evidence="4" id="KW-0804">Transcription</keyword>
<gene>
    <name evidence="6" type="ORF">AACH06_11345</name>
</gene>
<organism evidence="6 7">
    <name type="scientific">Ideonella lacteola</name>
    <dbReference type="NCBI Taxonomy" id="2984193"/>
    <lineage>
        <taxon>Bacteria</taxon>
        <taxon>Pseudomonadati</taxon>
        <taxon>Pseudomonadota</taxon>
        <taxon>Betaproteobacteria</taxon>
        <taxon>Burkholderiales</taxon>
        <taxon>Sphaerotilaceae</taxon>
        <taxon>Ideonella</taxon>
    </lineage>
</organism>
<sequence length="306" mass="33447">MRRKLPSTAALAAFEAAARHQSYTKAAAELSVTQSAVCRQIASLESFLGVALFRRNQRGVGLTEAGQRYARSVAARLDEVERDTLDLMAQAGLGGQGGSLELAVVPTFATQWLLPRLSRFQAAHPGITVHFSSRTRPFLFADTELDAAIHAGDGRWPGTEGRLLMPEALVTVASPALLKGRTDWTPQSLSTLPLLQASTRPYAWRHWFEAHGLEIEHDMAGARMELFSMLSEAAAQGLGVALLPRLLVEDQLSSGRLVQVVAHVFESDRRYYLLYPEHKAASPALKAFADWLETEAAQYRADVGLA</sequence>
<reference evidence="6 7" key="1">
    <citation type="submission" date="2024-04" db="EMBL/GenBank/DDBJ databases">
        <title>Novel species of the genus Ideonella isolated from streams.</title>
        <authorList>
            <person name="Lu H."/>
        </authorList>
    </citation>
    <scope>NUCLEOTIDE SEQUENCE [LARGE SCALE GENOMIC DNA]</scope>
    <source>
        <strain evidence="6 7">DXS29W</strain>
    </source>
</reference>
<evidence type="ECO:0000256" key="4">
    <source>
        <dbReference type="ARBA" id="ARBA00023163"/>
    </source>
</evidence>
<dbReference type="RefSeq" id="WP_341425789.1">
    <property type="nucleotide sequence ID" value="NZ_JBBUTG010000005.1"/>
</dbReference>
<dbReference type="Pfam" id="PF00126">
    <property type="entry name" value="HTH_1"/>
    <property type="match status" value="1"/>
</dbReference>
<dbReference type="Proteomes" id="UP001371218">
    <property type="component" value="Unassembled WGS sequence"/>
</dbReference>